<reference evidence="1" key="1">
    <citation type="submission" date="2024-02" db="EMBL/GenBank/DDBJ databases">
        <authorList>
            <consortium name="Clinical and Environmental Microbiology Branch: Whole genome sequencing antimicrobial resistance pathogens in the healthcare setting"/>
        </authorList>
    </citation>
    <scope>NUCLEOTIDE SEQUENCE</scope>
    <source>
        <strain evidence="1">2021GO-0154</strain>
    </source>
</reference>
<comment type="caution">
    <text evidence="1">The sequence shown here is derived from an EMBL/GenBank/DDBJ whole genome shotgun (WGS) entry which is preliminary data.</text>
</comment>
<sequence>MMAGWNVPPNRFTQIISNDVGAEMKRTAGAMLQAVIFGSPVDKGTFRGNHRVTEGSADRGYDVSQVDKSGNETLQLGVSTIANSKPFTTLYIQNNLPYSVSLEQGHSGQAPRGVYSVAFETVLLNRR</sequence>
<protein>
    <submittedName>
        <fullName evidence="1">Uncharacterized protein</fullName>
    </submittedName>
</protein>
<evidence type="ECO:0000313" key="1">
    <source>
        <dbReference type="EMBL" id="EMJ5133953.1"/>
    </source>
</evidence>
<dbReference type="EMBL" id="ABMABF030000005">
    <property type="protein sequence ID" value="EMJ5133953.1"/>
    <property type="molecule type" value="Genomic_DNA"/>
</dbReference>
<name>A0AAI9GE67_PROST</name>
<organism evidence="1">
    <name type="scientific">Providencia stuartii</name>
    <dbReference type="NCBI Taxonomy" id="588"/>
    <lineage>
        <taxon>Bacteria</taxon>
        <taxon>Pseudomonadati</taxon>
        <taxon>Pseudomonadota</taxon>
        <taxon>Gammaproteobacteria</taxon>
        <taxon>Enterobacterales</taxon>
        <taxon>Morganellaceae</taxon>
        <taxon>Providencia</taxon>
    </lineage>
</organism>
<gene>
    <name evidence="1" type="ORF">RG298_001663</name>
</gene>
<dbReference type="AlphaFoldDB" id="A0AAI9GE67"/>
<accession>A0AAI9GE67</accession>
<proteinExistence type="predicted"/>